<sequence length="365" mass="40771">MTTHAGDAVAVIVPNYNKEKVLRACLESVYAQTHPPAEVVVVDDRSTDRSPDIAREFARDRRDQRDHLPPFRLIELPVNRGAAAARNAGVAASTAPLLFFVDSDTALEPDAIENAVRVLRETPDCGMVQGIYHPEPLFDDGPVEAYQLSFEYFWRRKTVGRETSAVFTASLIPRAVFEATGGFDGDLRHIEDDEFGTRLPERYRLVVTDAVLTRHDDVDRLLPLLREQFLRASVKPLIMLRTWRRQRAGAIGARGDMISLSRFWHLDWSARTSLITPALTLLTVPAIPFAPWLLLTWPLLAGVFVVANHEFVGYTYRSRGARFAVFAAAVHLLVHVALVLGHGAGLFRVAREVLGHRTRVAVGNR</sequence>
<dbReference type="Proteomes" id="UP001144280">
    <property type="component" value="Unassembled WGS sequence"/>
</dbReference>
<dbReference type="PANTHER" id="PTHR43685">
    <property type="entry name" value="GLYCOSYLTRANSFERASE"/>
    <property type="match status" value="1"/>
</dbReference>
<dbReference type="SUPFAM" id="SSF53448">
    <property type="entry name" value="Nucleotide-diphospho-sugar transferases"/>
    <property type="match status" value="1"/>
</dbReference>
<accession>A0ABQ5QS57</accession>
<feature type="transmembrane region" description="Helical" evidence="1">
    <location>
        <begin position="289"/>
        <end position="311"/>
    </location>
</feature>
<gene>
    <name evidence="3" type="ORF">Pa4123_16850</name>
</gene>
<dbReference type="CDD" id="cd00761">
    <property type="entry name" value="Glyco_tranf_GTA_type"/>
    <property type="match status" value="1"/>
</dbReference>
<dbReference type="InterPro" id="IPR029044">
    <property type="entry name" value="Nucleotide-diphossugar_trans"/>
</dbReference>
<keyword evidence="1" id="KW-1133">Transmembrane helix</keyword>
<keyword evidence="1" id="KW-0812">Transmembrane</keyword>
<dbReference type="Gene3D" id="3.90.550.10">
    <property type="entry name" value="Spore Coat Polysaccharide Biosynthesis Protein SpsA, Chain A"/>
    <property type="match status" value="1"/>
</dbReference>
<protein>
    <recommendedName>
        <fullName evidence="2">Glycosyltransferase 2-like domain-containing protein</fullName>
    </recommendedName>
</protein>
<dbReference type="Pfam" id="PF00535">
    <property type="entry name" value="Glycos_transf_2"/>
    <property type="match status" value="1"/>
</dbReference>
<organism evidence="3 4">
    <name type="scientific">Phytohabitans aurantiacus</name>
    <dbReference type="NCBI Taxonomy" id="3016789"/>
    <lineage>
        <taxon>Bacteria</taxon>
        <taxon>Bacillati</taxon>
        <taxon>Actinomycetota</taxon>
        <taxon>Actinomycetes</taxon>
        <taxon>Micromonosporales</taxon>
        <taxon>Micromonosporaceae</taxon>
    </lineage>
</organism>
<dbReference type="RefSeq" id="WP_281893617.1">
    <property type="nucleotide sequence ID" value="NZ_BSDI01000007.1"/>
</dbReference>
<comment type="caution">
    <text evidence="3">The sequence shown here is derived from an EMBL/GenBank/DDBJ whole genome shotgun (WGS) entry which is preliminary data.</text>
</comment>
<feature type="transmembrane region" description="Helical" evidence="1">
    <location>
        <begin position="323"/>
        <end position="347"/>
    </location>
</feature>
<dbReference type="InterPro" id="IPR001173">
    <property type="entry name" value="Glyco_trans_2-like"/>
</dbReference>
<evidence type="ECO:0000259" key="2">
    <source>
        <dbReference type="Pfam" id="PF00535"/>
    </source>
</evidence>
<keyword evidence="1" id="KW-0472">Membrane</keyword>
<evidence type="ECO:0000313" key="4">
    <source>
        <dbReference type="Proteomes" id="UP001144280"/>
    </source>
</evidence>
<keyword evidence="4" id="KW-1185">Reference proteome</keyword>
<evidence type="ECO:0000313" key="3">
    <source>
        <dbReference type="EMBL" id="GLH96411.1"/>
    </source>
</evidence>
<dbReference type="InterPro" id="IPR050834">
    <property type="entry name" value="Glycosyltransf_2"/>
</dbReference>
<name>A0ABQ5QS57_9ACTN</name>
<evidence type="ECO:0000256" key="1">
    <source>
        <dbReference type="SAM" id="Phobius"/>
    </source>
</evidence>
<feature type="domain" description="Glycosyltransferase 2-like" evidence="2">
    <location>
        <begin position="11"/>
        <end position="164"/>
    </location>
</feature>
<reference evidence="3" key="1">
    <citation type="submission" date="2022-12" db="EMBL/GenBank/DDBJ databases">
        <title>New Phytohabitans aurantiacus sp. RD004123 nov., an actinomycete isolated from soil.</title>
        <authorList>
            <person name="Triningsih D.W."/>
            <person name="Harunari E."/>
            <person name="Igarashi Y."/>
        </authorList>
    </citation>
    <scope>NUCLEOTIDE SEQUENCE</scope>
    <source>
        <strain evidence="3">RD004123</strain>
    </source>
</reference>
<dbReference type="EMBL" id="BSDI01000007">
    <property type="protein sequence ID" value="GLH96411.1"/>
    <property type="molecule type" value="Genomic_DNA"/>
</dbReference>
<proteinExistence type="predicted"/>
<dbReference type="PANTHER" id="PTHR43685:SF2">
    <property type="entry name" value="GLYCOSYLTRANSFERASE 2-LIKE DOMAIN-CONTAINING PROTEIN"/>
    <property type="match status" value="1"/>
</dbReference>